<reference evidence="3" key="1">
    <citation type="submission" date="2022-11" db="UniProtKB">
        <authorList>
            <consortium name="WormBaseParasite"/>
        </authorList>
    </citation>
    <scope>IDENTIFICATION</scope>
</reference>
<keyword evidence="1" id="KW-1133">Transmembrane helix</keyword>
<evidence type="ECO:0000313" key="2">
    <source>
        <dbReference type="Proteomes" id="UP000887578"/>
    </source>
</evidence>
<accession>A0A914QKP4</accession>
<proteinExistence type="predicted"/>
<dbReference type="AlphaFoldDB" id="A0A914QKP4"/>
<feature type="transmembrane region" description="Helical" evidence="1">
    <location>
        <begin position="49"/>
        <end position="70"/>
    </location>
</feature>
<evidence type="ECO:0000256" key="1">
    <source>
        <dbReference type="SAM" id="Phobius"/>
    </source>
</evidence>
<dbReference type="WBParaSite" id="PDA_v2.g27893.t1">
    <property type="protein sequence ID" value="PDA_v2.g27893.t1"/>
    <property type="gene ID" value="PDA_v2.g27893"/>
</dbReference>
<protein>
    <submittedName>
        <fullName evidence="3">Transmembrane protein</fullName>
    </submittedName>
</protein>
<name>A0A914QKP4_9BILA</name>
<evidence type="ECO:0000313" key="3">
    <source>
        <dbReference type="WBParaSite" id="PDA_v2.g27893.t1"/>
    </source>
</evidence>
<keyword evidence="2" id="KW-1185">Reference proteome</keyword>
<keyword evidence="1" id="KW-0812">Transmembrane</keyword>
<sequence>MGNVVASVDDLSYGQLQKICKEKCGDILHTSVHEQIVNIRETHSNTSHVLWTLVLCILFYFLGLFTGHILTCCNYGWKRLTGNQPMPS</sequence>
<dbReference type="Proteomes" id="UP000887578">
    <property type="component" value="Unplaced"/>
</dbReference>
<organism evidence="2 3">
    <name type="scientific">Panagrolaimus davidi</name>
    <dbReference type="NCBI Taxonomy" id="227884"/>
    <lineage>
        <taxon>Eukaryota</taxon>
        <taxon>Metazoa</taxon>
        <taxon>Ecdysozoa</taxon>
        <taxon>Nematoda</taxon>
        <taxon>Chromadorea</taxon>
        <taxon>Rhabditida</taxon>
        <taxon>Tylenchina</taxon>
        <taxon>Panagrolaimomorpha</taxon>
        <taxon>Panagrolaimoidea</taxon>
        <taxon>Panagrolaimidae</taxon>
        <taxon>Panagrolaimus</taxon>
    </lineage>
</organism>
<keyword evidence="1" id="KW-0472">Membrane</keyword>